<dbReference type="PANTHER" id="PTHR23088:SF27">
    <property type="entry name" value="DEAMINATED GLUTATHIONE AMIDASE"/>
    <property type="match status" value="1"/>
</dbReference>
<dbReference type="Proteomes" id="UP000231409">
    <property type="component" value="Unassembled WGS sequence"/>
</dbReference>
<dbReference type="EMBL" id="NTFH01000010">
    <property type="protein sequence ID" value="PHQ14389.1"/>
    <property type="molecule type" value="Genomic_DNA"/>
</dbReference>
<keyword evidence="5" id="KW-1185">Reference proteome</keyword>
<dbReference type="PANTHER" id="PTHR23088">
    <property type="entry name" value="NITRILASE-RELATED"/>
    <property type="match status" value="1"/>
</dbReference>
<evidence type="ECO:0000256" key="1">
    <source>
        <dbReference type="ARBA" id="ARBA00010613"/>
    </source>
</evidence>
<proteinExistence type="inferred from homology"/>
<dbReference type="InterPro" id="IPR036526">
    <property type="entry name" value="C-N_Hydrolase_sf"/>
</dbReference>
<dbReference type="InterPro" id="IPR045254">
    <property type="entry name" value="Nit1/2_C-N_Hydrolase"/>
</dbReference>
<gene>
    <name evidence="4" type="ORF">CLH61_13820</name>
</gene>
<dbReference type="PROSITE" id="PS50263">
    <property type="entry name" value="CN_HYDROLASE"/>
    <property type="match status" value="1"/>
</dbReference>
<evidence type="ECO:0000313" key="4">
    <source>
        <dbReference type="EMBL" id="PHQ14389.1"/>
    </source>
</evidence>
<dbReference type="CDD" id="cd07572">
    <property type="entry name" value="nit"/>
    <property type="match status" value="1"/>
</dbReference>
<dbReference type="PROSITE" id="PS01227">
    <property type="entry name" value="UPF0012"/>
    <property type="match status" value="1"/>
</dbReference>
<comment type="similarity">
    <text evidence="1">Belongs to the carbon-nitrogen hydrolase superfamily. NIT1/NIT2 family.</text>
</comment>
<name>A0A2G1UIY7_9GAMM</name>
<dbReference type="Gene3D" id="3.60.110.10">
    <property type="entry name" value="Carbon-nitrogen hydrolase"/>
    <property type="match status" value="1"/>
</dbReference>
<reference evidence="4 5" key="1">
    <citation type="submission" date="2017-09" db="EMBL/GenBank/DDBJ databases">
        <title>The draft genome sequences of Marinobacter sp. PWS21.</title>
        <authorList>
            <person name="Cao J."/>
        </authorList>
    </citation>
    <scope>NUCLEOTIDE SEQUENCE [LARGE SCALE GENOMIC DNA]</scope>
    <source>
        <strain evidence="4 5">PWS21</strain>
    </source>
</reference>
<accession>A0A2G1UIY7</accession>
<comment type="caution">
    <text evidence="4">The sequence shown here is derived from an EMBL/GenBank/DDBJ whole genome shotgun (WGS) entry which is preliminary data.</text>
</comment>
<dbReference type="InterPro" id="IPR003010">
    <property type="entry name" value="C-N_Hydrolase"/>
</dbReference>
<sequence length="287" mass="31548">MTALHSEAPNSSFPHRVAAIQMVSGRDLQANLAEAAQLLARAADQGARVAVLPENFAILQTSEMVECGRRELSGEGVVRAFLAEQARTLGLWIVGGSMPLADRPDGEPIAGRVRASCLVFDDHGQEVARYDKIHLFDAMVDDAHGQYRESDTFEPGDAVVTVQTPVGVLGLAICYDLRFPELFRALRERGADWVTLPSAFTWQTGDAHWHALIRARAIENQVWVVAAGQGGHNSPKRRTYGHTLIADPWGRIAAEIDEGAGLVVADLNPDQLEHVRTRMPVWQHRRL</sequence>
<dbReference type="GO" id="GO:0016811">
    <property type="term" value="F:hydrolase activity, acting on carbon-nitrogen (but not peptide) bonds, in linear amides"/>
    <property type="evidence" value="ECO:0007669"/>
    <property type="project" value="InterPro"/>
</dbReference>
<dbReference type="RefSeq" id="WP_099615341.1">
    <property type="nucleotide sequence ID" value="NZ_KZ319373.1"/>
</dbReference>
<organism evidence="4 5">
    <name type="scientific">Marinobacter profundi</name>
    <dbReference type="NCBI Taxonomy" id="2666256"/>
    <lineage>
        <taxon>Bacteria</taxon>
        <taxon>Pseudomonadati</taxon>
        <taxon>Pseudomonadota</taxon>
        <taxon>Gammaproteobacteria</taxon>
        <taxon>Pseudomonadales</taxon>
        <taxon>Marinobacteraceae</taxon>
        <taxon>Marinobacter</taxon>
    </lineage>
</organism>
<evidence type="ECO:0000259" key="3">
    <source>
        <dbReference type="PROSITE" id="PS50263"/>
    </source>
</evidence>
<feature type="domain" description="CN hydrolase" evidence="3">
    <location>
        <begin position="15"/>
        <end position="269"/>
    </location>
</feature>
<evidence type="ECO:0000256" key="2">
    <source>
        <dbReference type="ARBA" id="ARBA00022801"/>
    </source>
</evidence>
<dbReference type="InterPro" id="IPR001110">
    <property type="entry name" value="UPF0012_CS"/>
</dbReference>
<dbReference type="Pfam" id="PF00795">
    <property type="entry name" value="CN_hydrolase"/>
    <property type="match status" value="1"/>
</dbReference>
<keyword evidence="2 4" id="KW-0378">Hydrolase</keyword>
<dbReference type="SUPFAM" id="SSF56317">
    <property type="entry name" value="Carbon-nitrogen hydrolase"/>
    <property type="match status" value="1"/>
</dbReference>
<evidence type="ECO:0000313" key="5">
    <source>
        <dbReference type="Proteomes" id="UP000231409"/>
    </source>
</evidence>
<protein>
    <submittedName>
        <fullName evidence="4">Carbon-nitrogen hydrolase</fullName>
    </submittedName>
</protein>
<dbReference type="AlphaFoldDB" id="A0A2G1UIY7"/>